<gene>
    <name evidence="2" type="ORF">DPMN_089262</name>
</gene>
<feature type="region of interest" description="Disordered" evidence="1">
    <location>
        <begin position="831"/>
        <end position="850"/>
    </location>
</feature>
<comment type="caution">
    <text evidence="2">The sequence shown here is derived from an EMBL/GenBank/DDBJ whole genome shotgun (WGS) entry which is preliminary data.</text>
</comment>
<evidence type="ECO:0000256" key="1">
    <source>
        <dbReference type="SAM" id="MobiDB-lite"/>
    </source>
</evidence>
<reference evidence="2" key="1">
    <citation type="journal article" date="2019" name="bioRxiv">
        <title>The Genome of the Zebra Mussel, Dreissena polymorpha: A Resource for Invasive Species Research.</title>
        <authorList>
            <person name="McCartney M.A."/>
            <person name="Auch B."/>
            <person name="Kono T."/>
            <person name="Mallez S."/>
            <person name="Zhang Y."/>
            <person name="Obille A."/>
            <person name="Becker A."/>
            <person name="Abrahante J.E."/>
            <person name="Garbe J."/>
            <person name="Badalamenti J.P."/>
            <person name="Herman A."/>
            <person name="Mangelson H."/>
            <person name="Liachko I."/>
            <person name="Sullivan S."/>
            <person name="Sone E.D."/>
            <person name="Koren S."/>
            <person name="Silverstein K.A.T."/>
            <person name="Beckman K.B."/>
            <person name="Gohl D.M."/>
        </authorList>
    </citation>
    <scope>NUCLEOTIDE SEQUENCE</scope>
    <source>
        <strain evidence="2">Duluth1</strain>
        <tissue evidence="2">Whole animal</tissue>
    </source>
</reference>
<feature type="compositionally biased region" description="Basic and acidic residues" evidence="1">
    <location>
        <begin position="833"/>
        <end position="846"/>
    </location>
</feature>
<protein>
    <submittedName>
        <fullName evidence="2">Uncharacterized protein</fullName>
    </submittedName>
</protein>
<feature type="compositionally biased region" description="Basic and acidic residues" evidence="1">
    <location>
        <begin position="106"/>
        <end position="121"/>
    </location>
</feature>
<dbReference type="AlphaFoldDB" id="A0A9D4KWG0"/>
<feature type="region of interest" description="Disordered" evidence="1">
    <location>
        <begin position="487"/>
        <end position="548"/>
    </location>
</feature>
<proteinExistence type="predicted"/>
<dbReference type="PANTHER" id="PTHR14652">
    <property type="entry name" value="TYPE 2 DNA TOPOISOMERASE 6 SUBUNIT B-LIKE"/>
    <property type="match status" value="1"/>
</dbReference>
<reference evidence="2" key="2">
    <citation type="submission" date="2020-11" db="EMBL/GenBank/DDBJ databases">
        <authorList>
            <person name="McCartney M.A."/>
            <person name="Auch B."/>
            <person name="Kono T."/>
            <person name="Mallez S."/>
            <person name="Becker A."/>
            <person name="Gohl D.M."/>
            <person name="Silverstein K.A.T."/>
            <person name="Koren S."/>
            <person name="Bechman K.B."/>
            <person name="Herman A."/>
            <person name="Abrahante J.E."/>
            <person name="Garbe J."/>
        </authorList>
    </citation>
    <scope>NUCLEOTIDE SEQUENCE</scope>
    <source>
        <strain evidence="2">Duluth1</strain>
        <tissue evidence="2">Whole animal</tissue>
    </source>
</reference>
<feature type="compositionally biased region" description="Polar residues" evidence="1">
    <location>
        <begin position="498"/>
        <end position="508"/>
    </location>
</feature>
<evidence type="ECO:0000313" key="2">
    <source>
        <dbReference type="EMBL" id="KAH3846954.1"/>
    </source>
</evidence>
<dbReference type="PANTHER" id="PTHR14652:SF2">
    <property type="entry name" value="TYPE 2 DNA TOPOISOMERASE 6 SUBUNIT B-LIKE"/>
    <property type="match status" value="1"/>
</dbReference>
<dbReference type="EMBL" id="JAIWYP010000003">
    <property type="protein sequence ID" value="KAH3846954.1"/>
    <property type="molecule type" value="Genomic_DNA"/>
</dbReference>
<organism evidence="2 3">
    <name type="scientific">Dreissena polymorpha</name>
    <name type="common">Zebra mussel</name>
    <name type="synonym">Mytilus polymorpha</name>
    <dbReference type="NCBI Taxonomy" id="45954"/>
    <lineage>
        <taxon>Eukaryota</taxon>
        <taxon>Metazoa</taxon>
        <taxon>Spiralia</taxon>
        <taxon>Lophotrochozoa</taxon>
        <taxon>Mollusca</taxon>
        <taxon>Bivalvia</taxon>
        <taxon>Autobranchia</taxon>
        <taxon>Heteroconchia</taxon>
        <taxon>Euheterodonta</taxon>
        <taxon>Imparidentia</taxon>
        <taxon>Neoheterodontei</taxon>
        <taxon>Myida</taxon>
        <taxon>Dreissenoidea</taxon>
        <taxon>Dreissenidae</taxon>
        <taxon>Dreissena</taxon>
    </lineage>
</organism>
<evidence type="ECO:0000313" key="3">
    <source>
        <dbReference type="Proteomes" id="UP000828390"/>
    </source>
</evidence>
<keyword evidence="3" id="KW-1185">Reference proteome</keyword>
<name>A0A9D4KWG0_DREPO</name>
<accession>A0A9D4KWG0</accession>
<dbReference type="GO" id="GO:0042138">
    <property type="term" value="P:meiotic DNA double-strand break formation"/>
    <property type="evidence" value="ECO:0007669"/>
    <property type="project" value="InterPro"/>
</dbReference>
<sequence length="1046" mass="117054">MIHADDQTSNLKLFEAVKDLLHIVAHHGTRDCHISVSIKTAKTLIDQNHASNKGLFYIKVTSSAKITKDTFEELLDTSDLLVLLSKLDKFENESHLCLQHHFKDHPEKSNGTHEEERHKCSDSISSDGATEMTKYHSLQLNLKLCEGKLVVERHTYKTKKLKGSVIYLRVLASSVWMIQESRKIHNFMSLLRVFKPHSQLLFYTKIGGVISETEFSVASWKWFPGIQSDMVTDIHYFLQDSGSTTDIKPVATEPSLLTVQALTRDNTSNTVVLQIVAVAAYVPVDASHYGTSCVTLTMYGQNFTPLQYEGESVLTELDWAKYGMKISVNTPDPWTKVLLPHDCMNEVTCGSKHPEAFWIHLCLVVQPVTRDVIKDLGLCWMTRYLPTFLCEQRPAVLQTLSSAVDKAMKPVKARLKTQQVVEQSIQSVCSAITDIVCLSGNNSFRDTVFRSMQVEDSVGLKEQLQCRLTDISQRCHSSVWGGYSQADSWKPSSAVPRDSNNTAASSNLRGRPLSGEGHSSQSHLGDSRPTDWFADQDPPSVKEAVVPQQRDLACSGGKNVALPTAEKESYVHSDFHKTISNTGQFEFPLDVNMSCDNGTCITKPIGMLMSFNTTQKQDPVESKRLSGQVGIPQEYQESPCLPALQQYVNTTPDLNQLISYGNSPEYKKQKVNKFDTLSSMKVQENMLADARQYSENLYTDVNASIKTTDLFVKNVTSPFLLLETEDLFEDEMPVNSLRFKSDISKTDTKRREPVPDISSVRKDVASWSPYQLPVTEACDGDKVGQTTISKVKRKSYQHDHTPDISRITHDMQVVSPFQDLGEWGHVEYGSNGKGKEARSEGMRPDFRSGCSTSREITPVISSCNVMKLTKAMEVVSPFQQLEAEDCIGHFNSPEHCLYEDPFNVSHYSGREAVDACTSNNSRVCKDKLRMPTYSKPLNEDSKQKQFDNGACGSQCVIQEKINKRSFSDNADPYLRMMNSKDFQATYAVVSDIVDDLDASIQDSVVHSVSEGAFPGVGSVTNTVPEIPDDSDEWFDDVLMGVDEWLQ</sequence>
<dbReference type="InterPro" id="IPR028040">
    <property type="entry name" value="TopoVIB-like"/>
</dbReference>
<dbReference type="Proteomes" id="UP000828390">
    <property type="component" value="Unassembled WGS sequence"/>
</dbReference>
<feature type="region of interest" description="Disordered" evidence="1">
    <location>
        <begin position="106"/>
        <end position="125"/>
    </location>
</feature>
<dbReference type="OrthoDB" id="10666414at2759"/>